<evidence type="ECO:0000313" key="3">
    <source>
        <dbReference type="EMBL" id="CUP34524.1"/>
    </source>
</evidence>
<gene>
    <name evidence="3" type="ORF">ERS852533_01063</name>
</gene>
<dbReference type="AlphaFoldDB" id="A0A174ME13"/>
<organism evidence="3 4">
    <name type="scientific">Blautia obeum</name>
    <dbReference type="NCBI Taxonomy" id="40520"/>
    <lineage>
        <taxon>Bacteria</taxon>
        <taxon>Bacillati</taxon>
        <taxon>Bacillota</taxon>
        <taxon>Clostridia</taxon>
        <taxon>Lachnospirales</taxon>
        <taxon>Lachnospiraceae</taxon>
        <taxon>Blautia</taxon>
    </lineage>
</organism>
<evidence type="ECO:0000313" key="4">
    <source>
        <dbReference type="Proteomes" id="UP000095413"/>
    </source>
</evidence>
<dbReference type="Proteomes" id="UP000095413">
    <property type="component" value="Unassembled WGS sequence"/>
</dbReference>
<dbReference type="SMART" id="SM00287">
    <property type="entry name" value="SH3b"/>
    <property type="match status" value="1"/>
</dbReference>
<proteinExistence type="predicted"/>
<sequence>MKKSRLLIVLAGLAVVASGCGYSTGGEDSTVTVIEATPTPTPEPTPEVTPTPEATPTPAVEMAQTASGVNIIKQSGTYYAVEGVNIRSDCSTDADIITGTLVGQQLTSTGVSEDGQWVEVSINDQTGYVNAQYVSTEAPAGAATADAAAQTTAQ</sequence>
<keyword evidence="1" id="KW-0732">Signal</keyword>
<accession>A0A174ME13</accession>
<dbReference type="EMBL" id="CZBA01000004">
    <property type="protein sequence ID" value="CUP34524.1"/>
    <property type="molecule type" value="Genomic_DNA"/>
</dbReference>
<dbReference type="OrthoDB" id="1976592at2"/>
<reference evidence="3 4" key="1">
    <citation type="submission" date="2015-09" db="EMBL/GenBank/DDBJ databases">
        <authorList>
            <consortium name="Pathogen Informatics"/>
        </authorList>
    </citation>
    <scope>NUCLEOTIDE SEQUENCE [LARGE SCALE GENOMIC DNA]</scope>
    <source>
        <strain evidence="3 4">2789STDY5834921</strain>
    </source>
</reference>
<evidence type="ECO:0000259" key="2">
    <source>
        <dbReference type="PROSITE" id="PS51781"/>
    </source>
</evidence>
<dbReference type="Gene3D" id="2.30.30.40">
    <property type="entry name" value="SH3 Domains"/>
    <property type="match status" value="1"/>
</dbReference>
<feature type="chain" id="PRO_5039046101" evidence="1">
    <location>
        <begin position="26"/>
        <end position="154"/>
    </location>
</feature>
<dbReference type="GeneID" id="79805855"/>
<dbReference type="PROSITE" id="PS51781">
    <property type="entry name" value="SH3B"/>
    <property type="match status" value="1"/>
</dbReference>
<dbReference type="RefSeq" id="WP_005422459.1">
    <property type="nucleotide sequence ID" value="NZ_CZBA01000004.1"/>
</dbReference>
<dbReference type="InterPro" id="IPR003646">
    <property type="entry name" value="SH3-like_bac-type"/>
</dbReference>
<dbReference type="Pfam" id="PF08239">
    <property type="entry name" value="SH3_3"/>
    <property type="match status" value="1"/>
</dbReference>
<evidence type="ECO:0000256" key="1">
    <source>
        <dbReference type="SAM" id="SignalP"/>
    </source>
</evidence>
<feature type="domain" description="SH3b" evidence="2">
    <location>
        <begin position="73"/>
        <end position="138"/>
    </location>
</feature>
<protein>
    <submittedName>
        <fullName evidence="3">SH3 domain protein</fullName>
    </submittedName>
</protein>
<dbReference type="PROSITE" id="PS51257">
    <property type="entry name" value="PROKAR_LIPOPROTEIN"/>
    <property type="match status" value="1"/>
</dbReference>
<feature type="signal peptide" evidence="1">
    <location>
        <begin position="1"/>
        <end position="25"/>
    </location>
</feature>
<name>A0A174ME13_9FIRM</name>